<evidence type="ECO:0000313" key="1">
    <source>
        <dbReference type="EMBL" id="KLJ07240.1"/>
    </source>
</evidence>
<comment type="caution">
    <text evidence="1">The sequence shown here is derived from an EMBL/GenBank/DDBJ whole genome shotgun (WGS) entry which is preliminary data.</text>
</comment>
<name>A0A0H1B756_9EURO</name>
<organism evidence="1 2">
    <name type="scientific">Blastomyces silverae</name>
    <dbReference type="NCBI Taxonomy" id="2060906"/>
    <lineage>
        <taxon>Eukaryota</taxon>
        <taxon>Fungi</taxon>
        <taxon>Dikarya</taxon>
        <taxon>Ascomycota</taxon>
        <taxon>Pezizomycotina</taxon>
        <taxon>Eurotiomycetes</taxon>
        <taxon>Eurotiomycetidae</taxon>
        <taxon>Onygenales</taxon>
        <taxon>Ajellomycetaceae</taxon>
        <taxon>Blastomyces</taxon>
    </lineage>
</organism>
<reference evidence="2" key="1">
    <citation type="journal article" date="2015" name="PLoS Genet.">
        <title>The dynamic genome and transcriptome of the human fungal pathogen Blastomyces and close relative Emmonsia.</title>
        <authorList>
            <person name="Munoz J.F."/>
            <person name="Gauthier G.M."/>
            <person name="Desjardins C.A."/>
            <person name="Gallo J.E."/>
            <person name="Holder J."/>
            <person name="Sullivan T.D."/>
            <person name="Marty A.J."/>
            <person name="Carmen J.C."/>
            <person name="Chen Z."/>
            <person name="Ding L."/>
            <person name="Gujja S."/>
            <person name="Magrini V."/>
            <person name="Misas E."/>
            <person name="Mitreva M."/>
            <person name="Priest M."/>
            <person name="Saif S."/>
            <person name="Whiston E.A."/>
            <person name="Young S."/>
            <person name="Zeng Q."/>
            <person name="Goldman W.E."/>
            <person name="Mardis E.R."/>
            <person name="Taylor J.W."/>
            <person name="McEwen J.G."/>
            <person name="Clay O.K."/>
            <person name="Klein B.S."/>
            <person name="Cuomo C.A."/>
        </authorList>
    </citation>
    <scope>NUCLEOTIDE SEQUENCE [LARGE SCALE GENOMIC DNA]</scope>
    <source>
        <strain evidence="2">UAMH 139</strain>
    </source>
</reference>
<evidence type="ECO:0000313" key="2">
    <source>
        <dbReference type="Proteomes" id="UP000053573"/>
    </source>
</evidence>
<accession>A0A0H1B756</accession>
<protein>
    <submittedName>
        <fullName evidence="1">Uncharacterized protein</fullName>
    </submittedName>
</protein>
<keyword evidence="2" id="KW-1185">Reference proteome</keyword>
<gene>
    <name evidence="1" type="ORF">EMPG_17271</name>
</gene>
<proteinExistence type="predicted"/>
<dbReference type="Proteomes" id="UP000053573">
    <property type="component" value="Unassembled WGS sequence"/>
</dbReference>
<sequence length="52" mass="6198">MREGLIIYIFAILRVSPDRFRLYHGVRSLLTRSHAERQYHSQYEQCKGVMGD</sequence>
<dbReference type="EMBL" id="LDEV01002869">
    <property type="protein sequence ID" value="KLJ07240.1"/>
    <property type="molecule type" value="Genomic_DNA"/>
</dbReference>
<dbReference type="AlphaFoldDB" id="A0A0H1B756"/>